<evidence type="ECO:0000313" key="2">
    <source>
        <dbReference type="Proteomes" id="UP000093044"/>
    </source>
</evidence>
<gene>
    <name evidence="1" type="ORF">BED41_10535</name>
</gene>
<dbReference type="Proteomes" id="UP000093044">
    <property type="component" value="Chromosome"/>
</dbReference>
<organism evidence="1 2">
    <name type="scientific">Cloacibacillus porcorum</name>
    <dbReference type="NCBI Taxonomy" id="1197717"/>
    <lineage>
        <taxon>Bacteria</taxon>
        <taxon>Thermotogati</taxon>
        <taxon>Synergistota</taxon>
        <taxon>Synergistia</taxon>
        <taxon>Synergistales</taxon>
        <taxon>Synergistaceae</taxon>
        <taxon>Cloacibacillus</taxon>
    </lineage>
</organism>
<protein>
    <submittedName>
        <fullName evidence="1">Uncharacterized protein</fullName>
    </submittedName>
</protein>
<dbReference type="AlphaFoldDB" id="A0A1B2I667"/>
<dbReference type="KEGG" id="cpor:BED41_10535"/>
<proteinExistence type="predicted"/>
<name>A0A1B2I667_9BACT</name>
<dbReference type="EMBL" id="CP016757">
    <property type="protein sequence ID" value="ANZ45465.1"/>
    <property type="molecule type" value="Genomic_DNA"/>
</dbReference>
<dbReference type="STRING" id="1197717.BED41_10535"/>
<dbReference type="RefSeq" id="WP_066745805.1">
    <property type="nucleotide sequence ID" value="NZ_CP016757.1"/>
</dbReference>
<sequence>MPKKVSIVPKKVSQIEDVLYLFADYCPTGLACFFGDADMPDMEELAAMVLAKYAPAEDVGPVDGGKGAPQQQIIVESGESVVNTIASFGGLDAIRRVFSLYGEEFPHNAKLLRDMNYIGRSFRYPSIEVFAFKHHLTEKQFYRKRRKALLEISWEIYRRYKMSEKVSEKVSEIMSEKVSEKMA</sequence>
<dbReference type="OrthoDB" id="9924280at2"/>
<reference evidence="1" key="1">
    <citation type="submission" date="2016-08" db="EMBL/GenBank/DDBJ databases">
        <title>Complete genome of Cloacibacillus porcorum.</title>
        <authorList>
            <person name="Looft T."/>
            <person name="Bayles D.O."/>
            <person name="Alt D.P."/>
        </authorList>
    </citation>
    <scope>NUCLEOTIDE SEQUENCE [LARGE SCALE GENOMIC DNA]</scope>
    <source>
        <strain evidence="1">CL-84</strain>
    </source>
</reference>
<accession>A0A1B2I667</accession>
<dbReference type="GeneID" id="83058284"/>
<keyword evidence="2" id="KW-1185">Reference proteome</keyword>
<evidence type="ECO:0000313" key="1">
    <source>
        <dbReference type="EMBL" id="ANZ45465.1"/>
    </source>
</evidence>